<evidence type="ECO:0000313" key="1">
    <source>
        <dbReference type="EMBL" id="NAZ17388.1"/>
    </source>
</evidence>
<name>A0A6L9G862_9MICC</name>
<protein>
    <submittedName>
        <fullName evidence="1">Uncharacterized protein</fullName>
    </submittedName>
</protein>
<dbReference type="Proteomes" id="UP000477543">
    <property type="component" value="Unassembled WGS sequence"/>
</dbReference>
<dbReference type="RefSeq" id="WP_161449854.1">
    <property type="nucleotide sequence ID" value="NZ_WYDN01000016.1"/>
</dbReference>
<gene>
    <name evidence="1" type="ORF">GT020_15140</name>
</gene>
<dbReference type="EMBL" id="WYDN01000016">
    <property type="protein sequence ID" value="NAZ17388.1"/>
    <property type="molecule type" value="Genomic_DNA"/>
</dbReference>
<reference evidence="1 2" key="1">
    <citation type="submission" date="2020-01" db="EMBL/GenBank/DDBJ databases">
        <title>Glutamicibacter soli M275.</title>
        <authorList>
            <person name="Meng X."/>
        </authorList>
    </citation>
    <scope>NUCLEOTIDE SEQUENCE [LARGE SCALE GENOMIC DNA]</scope>
    <source>
        <strain evidence="1 2">M275</strain>
    </source>
</reference>
<proteinExistence type="predicted"/>
<organism evidence="1 2">
    <name type="scientific">Glutamicibacter soli</name>
    <dbReference type="NCBI Taxonomy" id="453836"/>
    <lineage>
        <taxon>Bacteria</taxon>
        <taxon>Bacillati</taxon>
        <taxon>Actinomycetota</taxon>
        <taxon>Actinomycetes</taxon>
        <taxon>Micrococcales</taxon>
        <taxon>Micrococcaceae</taxon>
        <taxon>Glutamicibacter</taxon>
    </lineage>
</organism>
<accession>A0A6L9G862</accession>
<comment type="caution">
    <text evidence="1">The sequence shown here is derived from an EMBL/GenBank/DDBJ whole genome shotgun (WGS) entry which is preliminary data.</text>
</comment>
<evidence type="ECO:0000313" key="2">
    <source>
        <dbReference type="Proteomes" id="UP000477543"/>
    </source>
</evidence>
<sequence>MLGEHLEDYLVLDADEFKELLLREAQANGNYEAEIKPNEIKRREVAGE</sequence>
<dbReference type="AlphaFoldDB" id="A0A6L9G862"/>